<accession>A0A415UEP9</accession>
<dbReference type="PROSITE" id="PS50110">
    <property type="entry name" value="RESPONSE_REGULATORY"/>
    <property type="match status" value="1"/>
</dbReference>
<dbReference type="GO" id="GO:0003677">
    <property type="term" value="F:DNA binding"/>
    <property type="evidence" value="ECO:0007669"/>
    <property type="project" value="UniProtKB-KW"/>
</dbReference>
<dbReference type="GO" id="GO:0030435">
    <property type="term" value="P:sporulation resulting in formation of a cellular spore"/>
    <property type="evidence" value="ECO:0007669"/>
    <property type="project" value="UniProtKB-UniRule"/>
</dbReference>
<evidence type="ECO:0000313" key="19">
    <source>
        <dbReference type="EMBL" id="RHN16570.1"/>
    </source>
</evidence>
<keyword evidence="6 14" id="KW-0106">Calcium</keyword>
<dbReference type="AlphaFoldDB" id="A0A415UEP9"/>
<feature type="domain" description="Response regulatory" evidence="17">
    <location>
        <begin position="8"/>
        <end position="127"/>
    </location>
</feature>
<comment type="cofactor">
    <cofactor evidence="14 15">
        <name>Ca(2+)</name>
        <dbReference type="ChEBI" id="CHEBI:29108"/>
    </cofactor>
    <text evidence="14 15">Binds 1 Ca(2+) ion per subunit.</text>
</comment>
<keyword evidence="12 14" id="KW-0804">Transcription</keyword>
<dbReference type="Gene3D" id="1.10.10.10">
    <property type="entry name" value="Winged helix-like DNA-binding domain superfamily/Winged helix DNA-binding domain"/>
    <property type="match status" value="1"/>
</dbReference>
<dbReference type="GO" id="GO:0000160">
    <property type="term" value="P:phosphorelay signal transduction system"/>
    <property type="evidence" value="ECO:0007669"/>
    <property type="project" value="UniProtKB-UniRule"/>
</dbReference>
<dbReference type="InterPro" id="IPR001789">
    <property type="entry name" value="Sig_transdc_resp-reg_receiver"/>
</dbReference>
<dbReference type="Proteomes" id="UP000286561">
    <property type="component" value="Unassembled WGS sequence"/>
</dbReference>
<evidence type="ECO:0000256" key="11">
    <source>
        <dbReference type="ARBA" id="ARBA00023159"/>
    </source>
</evidence>
<keyword evidence="14 15" id="KW-0479">Metal-binding</keyword>
<dbReference type="InterPro" id="IPR012052">
    <property type="entry name" value="Spore_0_A"/>
</dbReference>
<evidence type="ECO:0000256" key="9">
    <source>
        <dbReference type="ARBA" id="ARBA00023015"/>
    </source>
</evidence>
<evidence type="ECO:0000256" key="5">
    <source>
        <dbReference type="ARBA" id="ARBA00022553"/>
    </source>
</evidence>
<organism evidence="19 20">
    <name type="scientific">Anaerobutyricum hallii</name>
    <dbReference type="NCBI Taxonomy" id="39488"/>
    <lineage>
        <taxon>Bacteria</taxon>
        <taxon>Bacillati</taxon>
        <taxon>Bacillota</taxon>
        <taxon>Clostridia</taxon>
        <taxon>Lachnospirales</taxon>
        <taxon>Lachnospiraceae</taxon>
        <taxon>Anaerobutyricum</taxon>
    </lineage>
</organism>
<evidence type="ECO:0000256" key="4">
    <source>
        <dbReference type="ARBA" id="ARBA00022491"/>
    </source>
</evidence>
<keyword evidence="3 14" id="KW-0963">Cytoplasm</keyword>
<evidence type="ECO:0000256" key="12">
    <source>
        <dbReference type="ARBA" id="ARBA00023163"/>
    </source>
</evidence>
<evidence type="ECO:0000256" key="8">
    <source>
        <dbReference type="ARBA" id="ARBA00023012"/>
    </source>
</evidence>
<evidence type="ECO:0000256" key="13">
    <source>
        <dbReference type="ARBA" id="ARBA00024867"/>
    </source>
</evidence>
<gene>
    <name evidence="19" type="primary">spo0A</name>
    <name evidence="18" type="ORF">DW972_13120</name>
    <name evidence="19" type="ORF">DWZ29_02595</name>
</gene>
<dbReference type="OrthoDB" id="9793299at2"/>
<evidence type="ECO:0000313" key="18">
    <source>
        <dbReference type="EMBL" id="RGZ78790.1"/>
    </source>
</evidence>
<comment type="function">
    <text evidence="13 14">May play the central regulatory role in sporulation. It may be an element of the effector pathway responsible for the activation of sporulation genes in response to nutritional stress. Spo0A may act in concert with spo0H (a sigma factor) to control the expression of some genes that are critical to the sporulation process.</text>
</comment>
<comment type="subcellular location">
    <subcellularLocation>
        <location evidence="1 14">Cytoplasm</location>
    </subcellularLocation>
</comment>
<dbReference type="InterPro" id="IPR036388">
    <property type="entry name" value="WH-like_DNA-bd_sf"/>
</dbReference>
<keyword evidence="9 14" id="KW-0805">Transcription regulation</keyword>
<name>A0A415UEP9_9FIRM</name>
<keyword evidence="11 14" id="KW-0010">Activator</keyword>
<keyword evidence="8 14" id="KW-0902">Two-component regulatory system</keyword>
<proteinExistence type="predicted"/>
<keyword evidence="5 16" id="KW-0597">Phosphoprotein</keyword>
<dbReference type="SUPFAM" id="SSF46894">
    <property type="entry name" value="C-terminal effector domain of the bipartite response regulators"/>
    <property type="match status" value="1"/>
</dbReference>
<dbReference type="GO" id="GO:0051606">
    <property type="term" value="P:detection of stimulus"/>
    <property type="evidence" value="ECO:0007669"/>
    <property type="project" value="UniProtKB-UniRule"/>
</dbReference>
<evidence type="ECO:0000256" key="1">
    <source>
        <dbReference type="ARBA" id="ARBA00004496"/>
    </source>
</evidence>
<dbReference type="GO" id="GO:0005509">
    <property type="term" value="F:calcium ion binding"/>
    <property type="evidence" value="ECO:0007669"/>
    <property type="project" value="UniProtKB-UniRule"/>
</dbReference>
<dbReference type="Pfam" id="PF00072">
    <property type="entry name" value="Response_reg"/>
    <property type="match status" value="1"/>
</dbReference>
<dbReference type="InterPro" id="IPR050595">
    <property type="entry name" value="Bact_response_regulator"/>
</dbReference>
<dbReference type="InterPro" id="IPR014879">
    <property type="entry name" value="Spo0A_C"/>
</dbReference>
<keyword evidence="4 14" id="KW-0678">Repressor</keyword>
<dbReference type="PANTHER" id="PTHR44591:SF14">
    <property type="entry name" value="PROTEIN PILG"/>
    <property type="match status" value="1"/>
</dbReference>
<evidence type="ECO:0000256" key="16">
    <source>
        <dbReference type="PROSITE-ProRule" id="PRU00169"/>
    </source>
</evidence>
<evidence type="ECO:0000259" key="17">
    <source>
        <dbReference type="PROSITE" id="PS50110"/>
    </source>
</evidence>
<dbReference type="NCBIfam" id="TIGR02875">
    <property type="entry name" value="spore_0_A"/>
    <property type="match status" value="1"/>
</dbReference>
<evidence type="ECO:0000256" key="2">
    <source>
        <dbReference type="ARBA" id="ARBA00018672"/>
    </source>
</evidence>
<dbReference type="EMBL" id="QSEP01000120">
    <property type="protein sequence ID" value="RGZ78790.1"/>
    <property type="molecule type" value="Genomic_DNA"/>
</dbReference>
<sequence>MKNEKIIKVLVADNSEFAKNNLRDFLESSEGIQLINVVDNGKDAYHFIMDEAPDIVLIDVILPVMDGFTVIEKVNANKSIKKKPSFIIISSMGNQSMVEYACKLGVLYYMMKPYNLDSMLHRIFQTASSHMEAERDTKKKERKHLMKGYGISGYMENTLENDVTDIIREIGIPAHIKGYQYIREAIMMTVNDINLLNYITKLLYPTIAKKYKTTSSSVERAIRHAIEVAWNKGQIDVLEDMFGYTISAGKGKPTNSEFIALIADKLRLEYRMQA</sequence>
<evidence type="ECO:0000256" key="15">
    <source>
        <dbReference type="PIRSR" id="PIRSR002937-1"/>
    </source>
</evidence>
<dbReference type="SUPFAM" id="SSF52172">
    <property type="entry name" value="CheY-like"/>
    <property type="match status" value="1"/>
</dbReference>
<dbReference type="InterPro" id="IPR016032">
    <property type="entry name" value="Sig_transdc_resp-reg_C-effctor"/>
</dbReference>
<dbReference type="Gene3D" id="3.40.50.2300">
    <property type="match status" value="1"/>
</dbReference>
<dbReference type="GO" id="GO:0042173">
    <property type="term" value="P:regulation of sporulation resulting in formation of a cellular spore"/>
    <property type="evidence" value="ECO:0007669"/>
    <property type="project" value="InterPro"/>
</dbReference>
<feature type="binding site" evidence="15">
    <location>
        <position position="13"/>
    </location>
    <ligand>
        <name>Ca(2+)</name>
        <dbReference type="ChEBI" id="CHEBI:29108"/>
    </ligand>
</feature>
<dbReference type="InterPro" id="IPR011006">
    <property type="entry name" value="CheY-like_superfamily"/>
</dbReference>
<keyword evidence="7 14" id="KW-0749">Sporulation</keyword>
<evidence type="ECO:0000256" key="3">
    <source>
        <dbReference type="ARBA" id="ARBA00022490"/>
    </source>
</evidence>
<protein>
    <recommendedName>
        <fullName evidence="2 14">Stage 0 sporulation protein A homolog</fullName>
    </recommendedName>
</protein>
<feature type="binding site" evidence="15">
    <location>
        <position position="59"/>
    </location>
    <ligand>
        <name>Ca(2+)</name>
        <dbReference type="ChEBI" id="CHEBI:29108"/>
    </ligand>
</feature>
<dbReference type="PANTHER" id="PTHR44591">
    <property type="entry name" value="STRESS RESPONSE REGULATOR PROTEIN 1"/>
    <property type="match status" value="1"/>
</dbReference>
<dbReference type="EMBL" id="QRQO01000005">
    <property type="protein sequence ID" value="RHN16570.1"/>
    <property type="molecule type" value="Genomic_DNA"/>
</dbReference>
<comment type="caution">
    <text evidence="19">The sequence shown here is derived from an EMBL/GenBank/DDBJ whole genome shotgun (WGS) entry which is preliminary data.</text>
</comment>
<dbReference type="GO" id="GO:0003700">
    <property type="term" value="F:DNA-binding transcription factor activity"/>
    <property type="evidence" value="ECO:0007669"/>
    <property type="project" value="InterPro"/>
</dbReference>
<dbReference type="Pfam" id="PF08769">
    <property type="entry name" value="Spo0A_C"/>
    <property type="match status" value="1"/>
</dbReference>
<dbReference type="GO" id="GO:0005737">
    <property type="term" value="C:cytoplasm"/>
    <property type="evidence" value="ECO:0007669"/>
    <property type="project" value="UniProtKB-SubCell"/>
</dbReference>
<reference evidence="20 21" key="1">
    <citation type="submission" date="2018-08" db="EMBL/GenBank/DDBJ databases">
        <title>A genome reference for cultivated species of the human gut microbiota.</title>
        <authorList>
            <person name="Zou Y."/>
            <person name="Xue W."/>
            <person name="Luo G."/>
        </authorList>
    </citation>
    <scope>NUCLEOTIDE SEQUENCE [LARGE SCALE GENOMIC DNA]</scope>
    <source>
        <strain evidence="19 20">AF31-17AC</strain>
        <strain evidence="18 21">AM48-23BH</strain>
    </source>
</reference>
<dbReference type="PIRSF" id="PIRSF002937">
    <property type="entry name" value="Res_reg_Spo0A"/>
    <property type="match status" value="1"/>
</dbReference>
<keyword evidence="10 14" id="KW-0238">DNA-binding</keyword>
<evidence type="ECO:0000256" key="14">
    <source>
        <dbReference type="PIRNR" id="PIRNR002937"/>
    </source>
</evidence>
<evidence type="ECO:0000313" key="20">
    <source>
        <dbReference type="Proteomes" id="UP000283700"/>
    </source>
</evidence>
<evidence type="ECO:0000313" key="21">
    <source>
        <dbReference type="Proteomes" id="UP000286561"/>
    </source>
</evidence>
<evidence type="ECO:0000256" key="7">
    <source>
        <dbReference type="ARBA" id="ARBA00022969"/>
    </source>
</evidence>
<evidence type="ECO:0000256" key="6">
    <source>
        <dbReference type="ARBA" id="ARBA00022837"/>
    </source>
</evidence>
<evidence type="ECO:0000256" key="10">
    <source>
        <dbReference type="ARBA" id="ARBA00023125"/>
    </source>
</evidence>
<feature type="modified residue" description="4-aspartylphosphate" evidence="16">
    <location>
        <position position="59"/>
    </location>
</feature>
<dbReference type="Proteomes" id="UP000283700">
    <property type="component" value="Unassembled WGS sequence"/>
</dbReference>
<dbReference type="SMART" id="SM00448">
    <property type="entry name" value="REC"/>
    <property type="match status" value="1"/>
</dbReference>